<dbReference type="GO" id="GO:0071949">
    <property type="term" value="F:FAD binding"/>
    <property type="evidence" value="ECO:0007669"/>
    <property type="project" value="InterPro"/>
</dbReference>
<gene>
    <name evidence="7" type="ORF">N7476_010606</name>
</gene>
<sequence length="487" mass="53669">MEAGSGKSQNESLKLPSYPSNCLYFLRSIEDSVPESARNGEQLNVVIVGAGLGGLATAIALAQKTHHVTIYEQAHQLAEVGAGIQIPPNSTRLLLKLGLGPYLEKYVTEPESVLMRRWQNGKVIGRTRLDPDFKREFDAPYWVIHRAHFHEAMHALAVDLGVVVNLASKVVSYDVDGPTVSLENGSTIFADLIVAADGVNSTARRIVQEGVDHPPQKTGFAAYRAVVDIGRMLGDPEIAWLLEKPSFNLWLGDKRHVMTYVIGAGKTFNMVLSHPDDGSGWDTTEEETIANMRKEFEGWDPVLTKIIKMIDKTLKWPLFSGTIMNRWISGKLVVLGDAAHAMLPYMSQGTKTSHRQSIRNNLTTFTNNTGAAIAVEDGVALAQSLDRITSKAQIPRALSIFEGVRVKRANQMQEASLLQGKLWHFADGPVQKARDAAMSPEVEGRPFSHSPNQWSDPATQMWCYAYNAEKEIDQEWDRQLGKGGAAA</sequence>
<keyword evidence="4" id="KW-0560">Oxidoreductase</keyword>
<evidence type="ECO:0000256" key="5">
    <source>
        <dbReference type="ARBA" id="ARBA00023033"/>
    </source>
</evidence>
<evidence type="ECO:0000256" key="3">
    <source>
        <dbReference type="ARBA" id="ARBA00022827"/>
    </source>
</evidence>
<feature type="non-terminal residue" evidence="7">
    <location>
        <position position="1"/>
    </location>
</feature>
<dbReference type="InterPro" id="IPR002938">
    <property type="entry name" value="FAD-bd"/>
</dbReference>
<protein>
    <recommendedName>
        <fullName evidence="6">FAD-binding domain-containing protein</fullName>
    </recommendedName>
</protein>
<evidence type="ECO:0000256" key="2">
    <source>
        <dbReference type="ARBA" id="ARBA00022630"/>
    </source>
</evidence>
<organism evidence="7 8">
    <name type="scientific">Penicillium atrosanguineum</name>
    <dbReference type="NCBI Taxonomy" id="1132637"/>
    <lineage>
        <taxon>Eukaryota</taxon>
        <taxon>Fungi</taxon>
        <taxon>Dikarya</taxon>
        <taxon>Ascomycota</taxon>
        <taxon>Pezizomycotina</taxon>
        <taxon>Eurotiomycetes</taxon>
        <taxon>Eurotiomycetidae</taxon>
        <taxon>Eurotiales</taxon>
        <taxon>Aspergillaceae</taxon>
        <taxon>Penicillium</taxon>
    </lineage>
</organism>
<dbReference type="InterPro" id="IPR036188">
    <property type="entry name" value="FAD/NAD-bd_sf"/>
</dbReference>
<comment type="caution">
    <text evidence="7">The sequence shown here is derived from an EMBL/GenBank/DDBJ whole genome shotgun (WGS) entry which is preliminary data.</text>
</comment>
<name>A0A9W9PMX6_9EURO</name>
<dbReference type="AlphaFoldDB" id="A0A9W9PMX6"/>
<dbReference type="Pfam" id="PF01494">
    <property type="entry name" value="FAD_binding_3"/>
    <property type="match status" value="1"/>
</dbReference>
<dbReference type="PANTHER" id="PTHR13789">
    <property type="entry name" value="MONOOXYGENASE"/>
    <property type="match status" value="1"/>
</dbReference>
<evidence type="ECO:0000313" key="8">
    <source>
        <dbReference type="Proteomes" id="UP001147746"/>
    </source>
</evidence>
<dbReference type="Proteomes" id="UP001147746">
    <property type="component" value="Unassembled WGS sequence"/>
</dbReference>
<dbReference type="SUPFAM" id="SSF51905">
    <property type="entry name" value="FAD/NAD(P)-binding domain"/>
    <property type="match status" value="1"/>
</dbReference>
<evidence type="ECO:0000259" key="6">
    <source>
        <dbReference type="Pfam" id="PF01494"/>
    </source>
</evidence>
<keyword evidence="2" id="KW-0285">Flavoprotein</keyword>
<dbReference type="SUPFAM" id="SSF54373">
    <property type="entry name" value="FAD-linked reductases, C-terminal domain"/>
    <property type="match status" value="1"/>
</dbReference>
<dbReference type="FunFam" id="3.50.50.60:FF:000115">
    <property type="entry name" value="Salicylate hydroxylase, putative"/>
    <property type="match status" value="1"/>
</dbReference>
<dbReference type="GO" id="GO:0004497">
    <property type="term" value="F:monooxygenase activity"/>
    <property type="evidence" value="ECO:0007669"/>
    <property type="project" value="UniProtKB-KW"/>
</dbReference>
<feature type="domain" description="FAD-binding" evidence="6">
    <location>
        <begin position="43"/>
        <end position="353"/>
    </location>
</feature>
<reference evidence="7" key="1">
    <citation type="submission" date="2022-12" db="EMBL/GenBank/DDBJ databases">
        <authorList>
            <person name="Petersen C."/>
        </authorList>
    </citation>
    <scope>NUCLEOTIDE SEQUENCE</scope>
    <source>
        <strain evidence="7">IBT 21472</strain>
    </source>
</reference>
<proteinExistence type="inferred from homology"/>
<keyword evidence="5" id="KW-0503">Monooxygenase</keyword>
<dbReference type="PANTHER" id="PTHR13789:SF306">
    <property type="entry name" value="HYDROXYLASE, PUTATIVE-RELATED"/>
    <property type="match status" value="1"/>
</dbReference>
<accession>A0A9W9PMX6</accession>
<evidence type="ECO:0000313" key="7">
    <source>
        <dbReference type="EMBL" id="KAJ5299049.1"/>
    </source>
</evidence>
<dbReference type="PRINTS" id="PR00420">
    <property type="entry name" value="RNGMNOXGNASE"/>
</dbReference>
<evidence type="ECO:0000256" key="4">
    <source>
        <dbReference type="ARBA" id="ARBA00023002"/>
    </source>
</evidence>
<dbReference type="EMBL" id="JAPZBO010000010">
    <property type="protein sequence ID" value="KAJ5299049.1"/>
    <property type="molecule type" value="Genomic_DNA"/>
</dbReference>
<reference evidence="7" key="2">
    <citation type="journal article" date="2023" name="IMA Fungus">
        <title>Comparative genomic study of the Penicillium genus elucidates a diverse pangenome and 15 lateral gene transfer events.</title>
        <authorList>
            <person name="Petersen C."/>
            <person name="Sorensen T."/>
            <person name="Nielsen M.R."/>
            <person name="Sondergaard T.E."/>
            <person name="Sorensen J.L."/>
            <person name="Fitzpatrick D.A."/>
            <person name="Frisvad J.C."/>
            <person name="Nielsen K.L."/>
        </authorList>
    </citation>
    <scope>NUCLEOTIDE SEQUENCE</scope>
    <source>
        <strain evidence="7">IBT 21472</strain>
    </source>
</reference>
<keyword evidence="3" id="KW-0274">FAD</keyword>
<keyword evidence="8" id="KW-1185">Reference proteome</keyword>
<evidence type="ECO:0000256" key="1">
    <source>
        <dbReference type="ARBA" id="ARBA00007992"/>
    </source>
</evidence>
<dbReference type="Gene3D" id="3.50.50.60">
    <property type="entry name" value="FAD/NAD(P)-binding domain"/>
    <property type="match status" value="2"/>
</dbReference>
<comment type="similarity">
    <text evidence="1">Belongs to the paxM FAD-dependent monooxygenase family.</text>
</comment>
<dbReference type="InterPro" id="IPR050493">
    <property type="entry name" value="FAD-dep_Monooxygenase_BioMet"/>
</dbReference>